<dbReference type="EMBL" id="ML996090">
    <property type="protein sequence ID" value="KAF2149729.1"/>
    <property type="molecule type" value="Genomic_DNA"/>
</dbReference>
<name>A0A9P4MH76_9PEZI</name>
<evidence type="ECO:0000313" key="3">
    <source>
        <dbReference type="Proteomes" id="UP000799439"/>
    </source>
</evidence>
<organism evidence="2 3">
    <name type="scientific">Myriangium duriaei CBS 260.36</name>
    <dbReference type="NCBI Taxonomy" id="1168546"/>
    <lineage>
        <taxon>Eukaryota</taxon>
        <taxon>Fungi</taxon>
        <taxon>Dikarya</taxon>
        <taxon>Ascomycota</taxon>
        <taxon>Pezizomycotina</taxon>
        <taxon>Dothideomycetes</taxon>
        <taxon>Dothideomycetidae</taxon>
        <taxon>Myriangiales</taxon>
        <taxon>Myriangiaceae</taxon>
        <taxon>Myriangium</taxon>
    </lineage>
</organism>
<protein>
    <submittedName>
        <fullName evidence="2">Uncharacterized protein</fullName>
    </submittedName>
</protein>
<dbReference type="PANTHER" id="PTHR38703:SF1">
    <property type="entry name" value="ALLERGEN"/>
    <property type="match status" value="1"/>
</dbReference>
<gene>
    <name evidence="2" type="ORF">K461DRAFT_270320</name>
</gene>
<proteinExistence type="predicted"/>
<reference evidence="2" key="1">
    <citation type="journal article" date="2020" name="Stud. Mycol.">
        <title>101 Dothideomycetes genomes: a test case for predicting lifestyles and emergence of pathogens.</title>
        <authorList>
            <person name="Haridas S."/>
            <person name="Albert R."/>
            <person name="Binder M."/>
            <person name="Bloem J."/>
            <person name="Labutti K."/>
            <person name="Salamov A."/>
            <person name="Andreopoulos B."/>
            <person name="Baker S."/>
            <person name="Barry K."/>
            <person name="Bills G."/>
            <person name="Bluhm B."/>
            <person name="Cannon C."/>
            <person name="Castanera R."/>
            <person name="Culley D."/>
            <person name="Daum C."/>
            <person name="Ezra D."/>
            <person name="Gonzalez J."/>
            <person name="Henrissat B."/>
            <person name="Kuo A."/>
            <person name="Liang C."/>
            <person name="Lipzen A."/>
            <person name="Lutzoni F."/>
            <person name="Magnuson J."/>
            <person name="Mondo S."/>
            <person name="Nolan M."/>
            <person name="Ohm R."/>
            <person name="Pangilinan J."/>
            <person name="Park H.-J."/>
            <person name="Ramirez L."/>
            <person name="Alfaro M."/>
            <person name="Sun H."/>
            <person name="Tritt A."/>
            <person name="Yoshinaga Y."/>
            <person name="Zwiers L.-H."/>
            <person name="Turgeon B."/>
            <person name="Goodwin S."/>
            <person name="Spatafora J."/>
            <person name="Crous P."/>
            <person name="Grigoriev I."/>
        </authorList>
    </citation>
    <scope>NUCLEOTIDE SEQUENCE</scope>
    <source>
        <strain evidence="2">CBS 260.36</strain>
    </source>
</reference>
<feature type="compositionally biased region" description="Polar residues" evidence="1">
    <location>
        <begin position="79"/>
        <end position="89"/>
    </location>
</feature>
<feature type="compositionally biased region" description="Basic and acidic residues" evidence="1">
    <location>
        <begin position="161"/>
        <end position="196"/>
    </location>
</feature>
<accession>A0A9P4MH76</accession>
<dbReference type="Proteomes" id="UP000799439">
    <property type="component" value="Unassembled WGS sequence"/>
</dbReference>
<dbReference type="OrthoDB" id="5325276at2759"/>
<feature type="compositionally biased region" description="Basic and acidic residues" evidence="1">
    <location>
        <begin position="7"/>
        <end position="24"/>
    </location>
</feature>
<keyword evidence="3" id="KW-1185">Reference proteome</keyword>
<feature type="region of interest" description="Disordered" evidence="1">
    <location>
        <begin position="1"/>
        <end position="47"/>
    </location>
</feature>
<dbReference type="PANTHER" id="PTHR38703">
    <property type="entry name" value="CHROMOSOME 8, WHOLE GENOME SHOTGUN SEQUENCE"/>
    <property type="match status" value="1"/>
</dbReference>
<evidence type="ECO:0000256" key="1">
    <source>
        <dbReference type="SAM" id="MobiDB-lite"/>
    </source>
</evidence>
<feature type="compositionally biased region" description="Polar residues" evidence="1">
    <location>
        <begin position="220"/>
        <end position="252"/>
    </location>
</feature>
<evidence type="ECO:0000313" key="2">
    <source>
        <dbReference type="EMBL" id="KAF2149729.1"/>
    </source>
</evidence>
<dbReference type="AlphaFoldDB" id="A0A9P4MH76"/>
<comment type="caution">
    <text evidence="2">The sequence shown here is derived from an EMBL/GenBank/DDBJ whole genome shotgun (WGS) entry which is preliminary data.</text>
</comment>
<feature type="region of interest" description="Disordered" evidence="1">
    <location>
        <begin position="65"/>
        <end position="257"/>
    </location>
</feature>
<sequence length="431" mass="48101">MPHTMRKLKDLFHKNDADNFEAEHPSSPPQPMSDVTLSPPTTDKPDVHTLSAFVMPNELIPAQEVAFTKKSSLEREENTSIPRTSTTRGGQHRAEQDAELPQSAQPAVAQIQEDLQNLRIENQAAPTSGKRTSHVTEYGERTSRDLHSERPTPAVAGGVSDSHERQDPKNLRHLPEPDQARHRDGSSSKEIQRPRDVATSTQREIPVREPGHRYSVSRKPVNNKNLDSSTSMSDSTHAFPATNSTTSQSGKSDYQDAPEAQTLNGVSLEGIVDLTNTEDTTIHETMAPAVTHETKHTHVHHVREERIHRDIHTHDVYHRVQPVLDVQVLPARHFAPGPDGELVEISEAQVSNYYRDGEQKILAEAIEKARVSYTNEELYRLAEQNIDTSRVTNHVEQMGEDGVHRQETTHVHAPHFGYESAVTEPSAQPPG</sequence>
<feature type="compositionally biased region" description="Basic and acidic residues" evidence="1">
    <location>
        <begin position="137"/>
        <end position="150"/>
    </location>
</feature>